<sequence length="266" mass="29525">MNRILYALVAVAVIFTSCASSYDVQGSSSVSSLDGSKLYLKAVKDNELKKIDSCDVVHGQFSFSGVLDTVRMVNLFMDDESIMPIVLEKGEIRINIDNVSQNVSGTPLNDKLYEFIDKHNQLDNRMSELSHKQSRMLLDGIDENIINEKLSLEAEKIAREEDRLVTDFIVDNFDNVLGPGVFMMITSRFKYPILTPQIEEIMTKATDKFKNNPYVKDYYQTANENEARMQGLDPSDISVPATTQESPSVLGDSASSILGGSSGLGQ</sequence>
<feature type="domain" description="DUF4369" evidence="3">
    <location>
        <begin position="22"/>
        <end position="112"/>
    </location>
</feature>
<dbReference type="EMBL" id="JABKKE010000003">
    <property type="protein sequence ID" value="NPE13344.1"/>
    <property type="molecule type" value="Genomic_DNA"/>
</dbReference>
<evidence type="ECO:0000313" key="5">
    <source>
        <dbReference type="Proteomes" id="UP001193734"/>
    </source>
</evidence>
<feature type="signal peptide" evidence="2">
    <location>
        <begin position="1"/>
        <end position="22"/>
    </location>
</feature>
<dbReference type="GeneID" id="82156769"/>
<feature type="region of interest" description="Disordered" evidence="1">
    <location>
        <begin position="231"/>
        <end position="266"/>
    </location>
</feature>
<name>A0ABX2ART2_9BACT</name>
<dbReference type="RefSeq" id="WP_172175944.1">
    <property type="nucleotide sequence ID" value="NZ_CASGKG010000014.1"/>
</dbReference>
<dbReference type="PROSITE" id="PS51257">
    <property type="entry name" value="PROKAR_LIPOPROTEIN"/>
    <property type="match status" value="1"/>
</dbReference>
<proteinExistence type="predicted"/>
<feature type="chain" id="PRO_5046836377" evidence="2">
    <location>
        <begin position="23"/>
        <end position="266"/>
    </location>
</feature>
<organism evidence="4 5">
    <name type="scientific">Xylanibacter rodentium</name>
    <dbReference type="NCBI Taxonomy" id="2736289"/>
    <lineage>
        <taxon>Bacteria</taxon>
        <taxon>Pseudomonadati</taxon>
        <taxon>Bacteroidota</taxon>
        <taxon>Bacteroidia</taxon>
        <taxon>Bacteroidales</taxon>
        <taxon>Prevotellaceae</taxon>
        <taxon>Xylanibacter</taxon>
    </lineage>
</organism>
<evidence type="ECO:0000259" key="3">
    <source>
        <dbReference type="Pfam" id="PF14289"/>
    </source>
</evidence>
<dbReference type="Pfam" id="PF14289">
    <property type="entry name" value="DUF4369"/>
    <property type="match status" value="1"/>
</dbReference>
<reference evidence="4 5" key="1">
    <citation type="submission" date="2020-05" db="EMBL/GenBank/DDBJ databases">
        <title>Distinct polysaccharide utilization as determinants for interspecies competition between intestinal Prevotella spp.</title>
        <authorList>
            <person name="Galvez E.J.C."/>
            <person name="Iljazovic A."/>
            <person name="Strowig T."/>
        </authorList>
    </citation>
    <scope>NUCLEOTIDE SEQUENCE [LARGE SCALE GENOMIC DNA]</scope>
    <source>
        <strain evidence="4 5">PROD</strain>
    </source>
</reference>
<protein>
    <submittedName>
        <fullName evidence="4">DUF4369 domain-containing protein</fullName>
    </submittedName>
</protein>
<dbReference type="Proteomes" id="UP001193734">
    <property type="component" value="Unassembled WGS sequence"/>
</dbReference>
<feature type="compositionally biased region" description="Low complexity" evidence="1">
    <location>
        <begin position="250"/>
        <end position="259"/>
    </location>
</feature>
<gene>
    <name evidence="4" type="ORF">HPS55_03220</name>
</gene>
<evidence type="ECO:0000313" key="4">
    <source>
        <dbReference type="EMBL" id="NPE13344.1"/>
    </source>
</evidence>
<accession>A0ABX2ART2</accession>
<dbReference type="InterPro" id="IPR025380">
    <property type="entry name" value="DUF4369"/>
</dbReference>
<comment type="caution">
    <text evidence="4">The sequence shown here is derived from an EMBL/GenBank/DDBJ whole genome shotgun (WGS) entry which is preliminary data.</text>
</comment>
<evidence type="ECO:0000256" key="2">
    <source>
        <dbReference type="SAM" id="SignalP"/>
    </source>
</evidence>
<evidence type="ECO:0000256" key="1">
    <source>
        <dbReference type="SAM" id="MobiDB-lite"/>
    </source>
</evidence>
<keyword evidence="2" id="KW-0732">Signal</keyword>
<keyword evidence="5" id="KW-1185">Reference proteome</keyword>